<proteinExistence type="predicted"/>
<protein>
    <submittedName>
        <fullName evidence="3">Peptidoglycan-binding protein</fullName>
    </submittedName>
</protein>
<name>A0ABV6VWF2_9ACTN</name>
<keyword evidence="4" id="KW-1185">Reference proteome</keyword>
<evidence type="ECO:0000313" key="4">
    <source>
        <dbReference type="Proteomes" id="UP001592531"/>
    </source>
</evidence>
<dbReference type="Gene3D" id="1.10.101.10">
    <property type="entry name" value="PGBD-like superfamily/PGBD"/>
    <property type="match status" value="1"/>
</dbReference>
<evidence type="ECO:0000256" key="1">
    <source>
        <dbReference type="SAM" id="SignalP"/>
    </source>
</evidence>
<gene>
    <name evidence="3" type="ORF">ACEZDE_15885</name>
</gene>
<reference evidence="3 4" key="1">
    <citation type="submission" date="2024-09" db="EMBL/GenBank/DDBJ databases">
        <authorList>
            <person name="Lee S.D."/>
        </authorList>
    </citation>
    <scope>NUCLEOTIDE SEQUENCE [LARGE SCALE GENOMIC DNA]</scope>
    <source>
        <strain evidence="3 4">N8-3</strain>
    </source>
</reference>
<dbReference type="InterPro" id="IPR036366">
    <property type="entry name" value="PGBDSf"/>
</dbReference>
<dbReference type="Proteomes" id="UP001592531">
    <property type="component" value="Unassembled WGS sequence"/>
</dbReference>
<dbReference type="SUPFAM" id="SSF47090">
    <property type="entry name" value="PGBD-like"/>
    <property type="match status" value="1"/>
</dbReference>
<dbReference type="RefSeq" id="WP_380536861.1">
    <property type="nucleotide sequence ID" value="NZ_JBHFAB010000010.1"/>
</dbReference>
<organism evidence="3 4">
    <name type="scientific">Streptacidiphilus cavernicola</name>
    <dbReference type="NCBI Taxonomy" id="3342716"/>
    <lineage>
        <taxon>Bacteria</taxon>
        <taxon>Bacillati</taxon>
        <taxon>Actinomycetota</taxon>
        <taxon>Actinomycetes</taxon>
        <taxon>Kitasatosporales</taxon>
        <taxon>Streptomycetaceae</taxon>
        <taxon>Streptacidiphilus</taxon>
    </lineage>
</organism>
<feature type="chain" id="PRO_5046437655" evidence="1">
    <location>
        <begin position="25"/>
        <end position="215"/>
    </location>
</feature>
<feature type="domain" description="Peptidoglycan binding-like" evidence="2">
    <location>
        <begin position="49"/>
        <end position="102"/>
    </location>
</feature>
<keyword evidence="1" id="KW-0732">Signal</keyword>
<feature type="signal peptide" evidence="1">
    <location>
        <begin position="1"/>
        <end position="24"/>
    </location>
</feature>
<evidence type="ECO:0000259" key="2">
    <source>
        <dbReference type="Pfam" id="PF01471"/>
    </source>
</evidence>
<dbReference type="EMBL" id="JBHFAB010000010">
    <property type="protein sequence ID" value="MFC1418114.1"/>
    <property type="molecule type" value="Genomic_DNA"/>
</dbReference>
<accession>A0ABV6VWF2</accession>
<dbReference type="InterPro" id="IPR002477">
    <property type="entry name" value="Peptidoglycan-bd-like"/>
</dbReference>
<dbReference type="InterPro" id="IPR036365">
    <property type="entry name" value="PGBD-like_sf"/>
</dbReference>
<evidence type="ECO:0000313" key="3">
    <source>
        <dbReference type="EMBL" id="MFC1418114.1"/>
    </source>
</evidence>
<sequence>MFRAALATGATVALLLIAAPTASATPSAINYNSTSCPKSLTDGENDGCVTYLQERLNTLGYGLSVDGDFGAHTLAAVESYQTTMHGFITNVSVDGQVGPITKGTLDYLIGNLSTTQYGGGGSCKATLNVDGAADTASVTITASGLPSGYYCSGVLFAANNSTPDVDYNVSSVHEQYGTSSVTTYEYSASGRGLFAGVSMHYANGTDTAWSNSEDF</sequence>
<dbReference type="Pfam" id="PF01471">
    <property type="entry name" value="PG_binding_1"/>
    <property type="match status" value="1"/>
</dbReference>
<comment type="caution">
    <text evidence="3">The sequence shown here is derived from an EMBL/GenBank/DDBJ whole genome shotgun (WGS) entry which is preliminary data.</text>
</comment>